<reference evidence="1 2" key="1">
    <citation type="submission" date="2024-06" db="EMBL/GenBank/DDBJ databases">
        <authorList>
            <person name="Li F."/>
        </authorList>
    </citation>
    <scope>NUCLEOTIDE SEQUENCE [LARGE SCALE GENOMIC DNA]</scope>
    <source>
        <strain evidence="1 2">GXAS 311</strain>
    </source>
</reference>
<dbReference type="InterPro" id="IPR008969">
    <property type="entry name" value="CarboxyPept-like_regulatory"/>
</dbReference>
<dbReference type="SMART" id="SM00237">
    <property type="entry name" value="Calx_beta"/>
    <property type="match status" value="1"/>
</dbReference>
<keyword evidence="2" id="KW-1185">Reference proteome</keyword>
<dbReference type="Gene3D" id="2.60.40.2030">
    <property type="match status" value="1"/>
</dbReference>
<dbReference type="SUPFAM" id="SSF75011">
    <property type="entry name" value="3-carboxy-cis,cis-mucoante lactonizing enzyme"/>
    <property type="match status" value="1"/>
</dbReference>
<comment type="caution">
    <text evidence="1">The sequence shown here is derived from an EMBL/GenBank/DDBJ whole genome shotgun (WGS) entry which is preliminary data.</text>
</comment>
<evidence type="ECO:0000313" key="2">
    <source>
        <dbReference type="Proteomes" id="UP001548189"/>
    </source>
</evidence>
<dbReference type="EMBL" id="JBEVCJ010000006">
    <property type="protein sequence ID" value="MET1254863.1"/>
    <property type="molecule type" value="Genomic_DNA"/>
</dbReference>
<dbReference type="SUPFAM" id="SSF49464">
    <property type="entry name" value="Carboxypeptidase regulatory domain-like"/>
    <property type="match status" value="1"/>
</dbReference>
<dbReference type="InterPro" id="IPR038081">
    <property type="entry name" value="CalX-like_sf"/>
</dbReference>
<organism evidence="1 2">
    <name type="scientific">Aliikangiella maris</name>
    <dbReference type="NCBI Taxonomy" id="3162458"/>
    <lineage>
        <taxon>Bacteria</taxon>
        <taxon>Pseudomonadati</taxon>
        <taxon>Pseudomonadota</taxon>
        <taxon>Gammaproteobacteria</taxon>
        <taxon>Oceanospirillales</taxon>
        <taxon>Pleioneaceae</taxon>
        <taxon>Aliikangiella</taxon>
    </lineage>
</organism>
<dbReference type="Proteomes" id="UP001548189">
    <property type="component" value="Unassembled WGS sequence"/>
</dbReference>
<dbReference type="InterPro" id="IPR003644">
    <property type="entry name" value="Calx_beta"/>
</dbReference>
<dbReference type="Gene3D" id="2.60.120.200">
    <property type="match status" value="1"/>
</dbReference>
<gene>
    <name evidence="1" type="ORF">ABVT43_06990</name>
</gene>
<dbReference type="SUPFAM" id="SSF141072">
    <property type="entry name" value="CalX-like"/>
    <property type="match status" value="1"/>
</dbReference>
<dbReference type="InterPro" id="IPR015943">
    <property type="entry name" value="WD40/YVTN_repeat-like_dom_sf"/>
</dbReference>
<dbReference type="Gene3D" id="2.130.10.10">
    <property type="entry name" value="YVTN repeat-like/Quinoprotein amine dehydrogenase"/>
    <property type="match status" value="1"/>
</dbReference>
<name>A0ABV2BSE0_9GAMM</name>
<accession>A0ABV2BSE0</accession>
<proteinExistence type="predicted"/>
<protein>
    <submittedName>
        <fullName evidence="1">Calx-beta domain-containing protein</fullName>
    </submittedName>
</protein>
<dbReference type="Gene3D" id="2.60.40.1120">
    <property type="entry name" value="Carboxypeptidase-like, regulatory domain"/>
    <property type="match status" value="1"/>
</dbReference>
<dbReference type="Pfam" id="PF03160">
    <property type="entry name" value="Calx-beta"/>
    <property type="match status" value="1"/>
</dbReference>
<sequence>MKKIMYFGEMKIKFKLFNLICLTGLLAITGFTTQATEDNAQSQPPLVLNDAKITTAKPRLSRPVSQISNPLPKLTKARINKMQQSGEKVPGRDFIREVPNKNHPFAARHIQQNKKFKQDSVLQSKAYPMQPGKFTPVVGVGFNGMDNVQGSVPPDTNADVGPNHIVQMVNTAIAIWDKSGNQLLAPVAINSIWEGFGGICETNNQGDPIVLYDSQADRWLISQFAFNESFTDNHQCIAISQTPDPTGAYYLYDFLWSTTKFNDYPHYGVWHDGYYAGINQFTGDKYTGAAVVVYERDKMLLGETARQIKFDLENQTPDAFTPMPADIDGLYLPPDTMPQYFVSAGGDANTIDVWTFDANWADPERSVFKLQQTLNVAPYNGGVCEFNRNCIRQPNSQRLDAIGQRMMFRLAYRNLYGEQHKLVGNHTVVGSSSSNTIAGVRWYEMNIDATSEDVSIANQGTYNLNDGNSRWMGSAAMDAVGNIGVAYSVSGPNLNPSIRFSGRYATDTANVLSVPEDSLKEGEGAQSGSERWGDYSSLSVDPVDDCTMWYTTEYYKATNNNTSSWSTYIGSFRFDDCVAGPSGRITGVITNSETNEPIPGVEVSSGNFRVYSNEDGEYRLVLPVDTGYPVKFYKYGWVNGQIASIDIAEDDVLNRDIQLTPATPIKVSGTVRDGSGLNTPLYSEIIVDIPGGSVSTFTDPITGQYEINLYGGNLLKMHTKVHTQGYQDESRDIDPVTTQTANFALTIFESCIAAGYKVSGLIEGFEAGVPPLDWTVEDKAGSGSIWQSTANTRGNLIGTSGHAAIADSDLAGQDVNTDTSLISPVISVASMPSTQIEFDTLYRALGDEFDFDIKVDGGNWVNLLKIKGDGLPEHVTLDLAPSISGASSFQLRWHYYRANWNWWALVDNVKITGSQCNPATGSFVQGNVIDANTGEALNDVLITNGQSKTISRATQDDDSVGDGYFRLFLENGASQNVNFTFAQYVVKQVAANQISLASPVALDAGKIEIASAPSAFEVPLDTIREDSLTIKNVGNVATNVEYLVTAVPTNKKMPSEIHGPYHPSTRHFGPKALKQLTTKKIRYSADFNSLNIATSAVDYIRHFDIQLTYPYGIAINQSNGNFWIGDVKAGGAAKDIAHQFNSDGVATQNTIDTTSISGDFAADMTFNNRTGKLWQVEVGRENCIHELNPESFSVTGNKICPEFGTSQRGLAYDPVSDTYYAGSWNDSVIHQFTADGTILRSVNVQLKVGGLAINPMTGSLFVLLNDEEPSKDVVVLDTNTDELTPITSFDMPKDIDLDGDKVPDDSLGDLKQGGIAIDCNGTLWFPSRELGVVVGVSSGEVGICAWAGVPWLILSNGYSEAIDASAEKSIDLAFNTTELELGTYKAQLNTITNTPYGNSTTLITLNVIEPQKGKVKFEVATAEATEEQEASFTINRVDGSDSAISINYKTVDGTAKAGTDYTAVEGQLNWADFDTEPKTIKVPLLTVHQNKSFTIKLFSDSPEQEVLLTDNSEITITIKDQPKGSGSVSYILILLMLLGVVGARSANQSSAFKPSLTK</sequence>
<evidence type="ECO:0000313" key="1">
    <source>
        <dbReference type="EMBL" id="MET1254863.1"/>
    </source>
</evidence>